<dbReference type="Pfam" id="PF02278">
    <property type="entry name" value="Lyase_8"/>
    <property type="match status" value="1"/>
</dbReference>
<dbReference type="GO" id="GO:0005975">
    <property type="term" value="P:carbohydrate metabolic process"/>
    <property type="evidence" value="ECO:0007669"/>
    <property type="project" value="InterPro"/>
</dbReference>
<gene>
    <name evidence="5" type="ORF">C8D82_11487</name>
</gene>
<dbReference type="SUPFAM" id="SSF49863">
    <property type="entry name" value="Hyaluronate lyase-like, C-terminal domain"/>
    <property type="match status" value="1"/>
</dbReference>
<dbReference type="InterPro" id="IPR014718">
    <property type="entry name" value="GH-type_carb-bd"/>
</dbReference>
<dbReference type="GO" id="GO:0016837">
    <property type="term" value="F:carbon-oxygen lyase activity, acting on polysaccharides"/>
    <property type="evidence" value="ECO:0007669"/>
    <property type="project" value="UniProtKB-ARBA"/>
</dbReference>
<dbReference type="EMBL" id="QEKH01000014">
    <property type="protein sequence ID" value="PVY41473.1"/>
    <property type="molecule type" value="Genomic_DNA"/>
</dbReference>
<name>A0A2U1AYI1_9BACT</name>
<dbReference type="InterPro" id="IPR008929">
    <property type="entry name" value="Chondroitin_lyas"/>
</dbReference>
<evidence type="ECO:0000259" key="3">
    <source>
        <dbReference type="Pfam" id="PF02278"/>
    </source>
</evidence>
<dbReference type="SUPFAM" id="SSF74650">
    <property type="entry name" value="Galactose mutarotase-like"/>
    <property type="match status" value="1"/>
</dbReference>
<comment type="caution">
    <text evidence="5">The sequence shown here is derived from an EMBL/GenBank/DDBJ whole genome shotgun (WGS) entry which is preliminary data.</text>
</comment>
<reference evidence="5 6" key="1">
    <citation type="submission" date="2018-04" db="EMBL/GenBank/DDBJ databases">
        <title>Genomic Encyclopedia of Type Strains, Phase IV (KMG-IV): sequencing the most valuable type-strain genomes for metagenomic binning, comparative biology and taxonomic classification.</title>
        <authorList>
            <person name="Goeker M."/>
        </authorList>
    </citation>
    <scope>NUCLEOTIDE SEQUENCE [LARGE SCALE GENOMIC DNA]</scope>
    <source>
        <strain evidence="5 6">DSM 14823</strain>
    </source>
</reference>
<protein>
    <submittedName>
        <fullName evidence="5">Polysaccharide lyase family 8-like protein</fullName>
    </submittedName>
</protein>
<dbReference type="InterPro" id="IPR011071">
    <property type="entry name" value="Lyase_8-like_C"/>
</dbReference>
<dbReference type="GO" id="GO:0030246">
    <property type="term" value="F:carbohydrate binding"/>
    <property type="evidence" value="ECO:0007669"/>
    <property type="project" value="InterPro"/>
</dbReference>
<dbReference type="Gene3D" id="2.70.98.10">
    <property type="match status" value="1"/>
</dbReference>
<dbReference type="InterPro" id="IPR003159">
    <property type="entry name" value="Lyase_8_central_dom"/>
</dbReference>
<dbReference type="GeneID" id="78295438"/>
<dbReference type="AlphaFoldDB" id="A0A2U1AYI1"/>
<evidence type="ECO:0000256" key="2">
    <source>
        <dbReference type="ARBA" id="ARBA00023239"/>
    </source>
</evidence>
<feature type="domain" description="Polysaccharide lyase family 8 C-terminal" evidence="4">
    <location>
        <begin position="673"/>
        <end position="734"/>
    </location>
</feature>
<keyword evidence="2 5" id="KW-0456">Lyase</keyword>
<dbReference type="RefSeq" id="WP_165832988.1">
    <property type="nucleotide sequence ID" value="NZ_QEKH01000014.1"/>
</dbReference>
<organism evidence="5 6">
    <name type="scientific">Victivallis vadensis</name>
    <dbReference type="NCBI Taxonomy" id="172901"/>
    <lineage>
        <taxon>Bacteria</taxon>
        <taxon>Pseudomonadati</taxon>
        <taxon>Lentisphaerota</taxon>
        <taxon>Lentisphaeria</taxon>
        <taxon>Victivallales</taxon>
        <taxon>Victivallaceae</taxon>
        <taxon>Victivallis</taxon>
    </lineage>
</organism>
<dbReference type="GO" id="GO:0005576">
    <property type="term" value="C:extracellular region"/>
    <property type="evidence" value="ECO:0007669"/>
    <property type="project" value="InterPro"/>
</dbReference>
<evidence type="ECO:0000313" key="6">
    <source>
        <dbReference type="Proteomes" id="UP000245959"/>
    </source>
</evidence>
<keyword evidence="6" id="KW-1185">Reference proteome</keyword>
<dbReference type="Gene3D" id="2.60.220.10">
    <property type="entry name" value="Polysaccharide lyase family 8-like, C-terminal"/>
    <property type="match status" value="1"/>
</dbReference>
<dbReference type="SUPFAM" id="SSF48230">
    <property type="entry name" value="Chondroitin AC/alginate lyase"/>
    <property type="match status" value="1"/>
</dbReference>
<comment type="similarity">
    <text evidence="1">Belongs to the polysaccharide lyase 8 family.</text>
</comment>
<proteinExistence type="inferred from homology"/>
<evidence type="ECO:0000313" key="5">
    <source>
        <dbReference type="EMBL" id="PVY41473.1"/>
    </source>
</evidence>
<evidence type="ECO:0000256" key="1">
    <source>
        <dbReference type="ARBA" id="ARBA00006699"/>
    </source>
</evidence>
<accession>A0A2U1AYI1</accession>
<evidence type="ECO:0000259" key="4">
    <source>
        <dbReference type="Pfam" id="PF02884"/>
    </source>
</evidence>
<dbReference type="Pfam" id="PF02884">
    <property type="entry name" value="Lyase_8_C"/>
    <property type="match status" value="1"/>
</dbReference>
<dbReference type="InterPro" id="IPR004103">
    <property type="entry name" value="Lyase_8_C"/>
</dbReference>
<dbReference type="Proteomes" id="UP000245959">
    <property type="component" value="Unassembled WGS sequence"/>
</dbReference>
<sequence>MKRIGVIGLALCAGLLTGADSAQKRDAVLNMKRELAQTTPWLDLSDKRSGAELLAQLDGNGSFRDLAKLESEYWKNNWGDPKFDTMQIQTPVLNMLTSAFDRLLRIALDLRDGKFAEEERAAAKEKLYRGVLNYAKIEFDRGNKIRNGRFHGSCFAMPKAGAWIYLAMIGDMESGCRPEVAAALKKLAFQAWSQPVRGDATDAKIVDVQRFRKHVWWVGGNATAYRPLLEAALVNDSPEMVDVLSEVVNKSISNVSQNTYDDAFWIEGFTADGAGWGHGRQCLIWGYPIHGTNGSLNIIAKLKGTPWAAALDARALDALFNFFRGSSFYFYKGTIPPVLERGNARPGYGDKRVIPSLTLADNLNRNFRDRLSAEQRAELDQFRREAKAKNLFMLNFPMGQYHGTRYFFNNDDLIRKNPAYYVFVNMVSNRTNGLESYYGGAGGFNLFTCDGQTIFEREGGESSRALGAAILTMLPGTTERQVKELKPVENWLGYGSRGEFAAGAVLPDQDAAAGFIFDKVNDSVVENPARREENPEILKLRANKAYFFFGDLFLALGAGIENLAPEYDGNIFTTVEQPLRKGNNPVVRKHGVEWVENNGFVYGVLPQATSGKIAHKSEKRTTGWRKLSEANKGVEENEVELFSMWIDHGREVKDGSYAYFVSCDGKVPERLPEILSNTVKVQAARLGNTVEAVFYDASAGLETPLGAVTVSAPCALAAKFREGKVELAVADGRMNRELRSITVTVGGRAYTVELPSGELLGRQGTVAE</sequence>
<dbReference type="InterPro" id="IPR011013">
    <property type="entry name" value="Gal_mutarotase_sf_dom"/>
</dbReference>
<feature type="domain" description="Polysaccharide lyase family 8 central" evidence="3">
    <location>
        <begin position="405"/>
        <end position="661"/>
    </location>
</feature>
<dbReference type="Gene3D" id="1.50.10.100">
    <property type="entry name" value="Chondroitin AC/alginate lyase"/>
    <property type="match status" value="1"/>
</dbReference>